<comment type="caution">
    <text evidence="1">The sequence shown here is derived from an EMBL/GenBank/DDBJ whole genome shotgun (WGS) entry which is preliminary data.</text>
</comment>
<sequence>MHKSLSVVAGFAAAVILAGGAGVVVGSGGWRPTPVNAAVPSVATPGVPCESDFPFAAGGSGFQLLAKLDGVVGPVTLAGHVGDFQISKLQSKAVSSIACGTGASGGGAGGGTGKPWFEDLVFTKPVDIATPKLIERVAVGTHSKTLKIAVRRNTDGHEPLRLVLSDVVVVSDSLQWMAGAPVEQVRVTATRYEWEVRPNVNGTGAVKFCFDVKTLTKC</sequence>
<dbReference type="InterPro" id="IPR036624">
    <property type="entry name" value="Hcp1-lik_sf"/>
</dbReference>
<dbReference type="EMBL" id="JBHRZH010000004">
    <property type="protein sequence ID" value="MFC3759929.1"/>
    <property type="molecule type" value="Genomic_DNA"/>
</dbReference>
<organism evidence="1 2">
    <name type="scientific">Tenggerimyces flavus</name>
    <dbReference type="NCBI Taxonomy" id="1708749"/>
    <lineage>
        <taxon>Bacteria</taxon>
        <taxon>Bacillati</taxon>
        <taxon>Actinomycetota</taxon>
        <taxon>Actinomycetes</taxon>
        <taxon>Propionibacteriales</taxon>
        <taxon>Nocardioidaceae</taxon>
        <taxon>Tenggerimyces</taxon>
    </lineage>
</organism>
<accession>A0ABV7Y6B2</accession>
<dbReference type="Proteomes" id="UP001595699">
    <property type="component" value="Unassembled WGS sequence"/>
</dbReference>
<dbReference type="RefSeq" id="WP_205120239.1">
    <property type="nucleotide sequence ID" value="NZ_JAFBCM010000001.1"/>
</dbReference>
<evidence type="ECO:0000313" key="1">
    <source>
        <dbReference type="EMBL" id="MFC3759929.1"/>
    </source>
</evidence>
<proteinExistence type="predicted"/>
<name>A0ABV7Y6B2_9ACTN</name>
<reference evidence="2" key="1">
    <citation type="journal article" date="2019" name="Int. J. Syst. Evol. Microbiol.">
        <title>The Global Catalogue of Microorganisms (GCM) 10K type strain sequencing project: providing services to taxonomists for standard genome sequencing and annotation.</title>
        <authorList>
            <consortium name="The Broad Institute Genomics Platform"/>
            <consortium name="The Broad Institute Genome Sequencing Center for Infectious Disease"/>
            <person name="Wu L."/>
            <person name="Ma J."/>
        </authorList>
    </citation>
    <scope>NUCLEOTIDE SEQUENCE [LARGE SCALE GENOMIC DNA]</scope>
    <source>
        <strain evidence="2">CGMCC 4.7241</strain>
    </source>
</reference>
<evidence type="ECO:0000313" key="2">
    <source>
        <dbReference type="Proteomes" id="UP001595699"/>
    </source>
</evidence>
<protein>
    <submittedName>
        <fullName evidence="1">Type VI secretion system tube protein Hcp</fullName>
    </submittedName>
</protein>
<dbReference type="InterPro" id="IPR008514">
    <property type="entry name" value="T6SS_Hcp"/>
</dbReference>
<dbReference type="Gene3D" id="2.30.110.20">
    <property type="entry name" value="Hcp1-like"/>
    <property type="match status" value="1"/>
</dbReference>
<gene>
    <name evidence="1" type="ORF">ACFOUW_03700</name>
</gene>
<dbReference type="SUPFAM" id="SSF141452">
    <property type="entry name" value="Hcp1-like"/>
    <property type="match status" value="1"/>
</dbReference>
<dbReference type="Pfam" id="PF05638">
    <property type="entry name" value="T6SS_HCP"/>
    <property type="match status" value="1"/>
</dbReference>
<keyword evidence="2" id="KW-1185">Reference proteome</keyword>